<dbReference type="OrthoDB" id="7825539at2"/>
<dbReference type="InterPro" id="IPR016181">
    <property type="entry name" value="Acyl_CoA_acyltransferase"/>
</dbReference>
<evidence type="ECO:0000313" key="3">
    <source>
        <dbReference type="Proteomes" id="UP000293623"/>
    </source>
</evidence>
<keyword evidence="3" id="KW-1185">Reference proteome</keyword>
<evidence type="ECO:0000313" key="2">
    <source>
        <dbReference type="EMBL" id="RXZ66587.1"/>
    </source>
</evidence>
<gene>
    <name evidence="2" type="ORF">ETX26_07930</name>
</gene>
<dbReference type="PROSITE" id="PS51186">
    <property type="entry name" value="GNAT"/>
    <property type="match status" value="1"/>
</dbReference>
<dbReference type="Pfam" id="PF00583">
    <property type="entry name" value="Acetyltransf_1"/>
    <property type="match status" value="1"/>
</dbReference>
<dbReference type="SUPFAM" id="SSF55729">
    <property type="entry name" value="Acyl-CoA N-acyltransferases (Nat)"/>
    <property type="match status" value="1"/>
</dbReference>
<keyword evidence="2" id="KW-0808">Transferase</keyword>
<dbReference type="GO" id="GO:0016747">
    <property type="term" value="F:acyltransferase activity, transferring groups other than amino-acyl groups"/>
    <property type="evidence" value="ECO:0007669"/>
    <property type="project" value="InterPro"/>
</dbReference>
<dbReference type="Gene3D" id="3.40.630.30">
    <property type="match status" value="1"/>
</dbReference>
<protein>
    <submittedName>
        <fullName evidence="2">GNAT family N-acetyltransferase</fullName>
    </submittedName>
</protein>
<comment type="caution">
    <text evidence="2">The sequence shown here is derived from an EMBL/GenBank/DDBJ whole genome shotgun (WGS) entry which is preliminary data.</text>
</comment>
<dbReference type="RefSeq" id="WP_129524049.1">
    <property type="nucleotide sequence ID" value="NZ_SDPV01000001.1"/>
</dbReference>
<dbReference type="AlphaFoldDB" id="A0A4Q2KPV3"/>
<dbReference type="Proteomes" id="UP000293623">
    <property type="component" value="Unassembled WGS sequence"/>
</dbReference>
<evidence type="ECO:0000259" key="1">
    <source>
        <dbReference type="PROSITE" id="PS51186"/>
    </source>
</evidence>
<dbReference type="EMBL" id="SDPV01000001">
    <property type="protein sequence ID" value="RXZ66587.1"/>
    <property type="molecule type" value="Genomic_DNA"/>
</dbReference>
<proteinExistence type="predicted"/>
<name>A0A4Q2KPV3_9SPHN</name>
<dbReference type="InterPro" id="IPR000182">
    <property type="entry name" value="GNAT_dom"/>
</dbReference>
<reference evidence="2 3" key="1">
    <citation type="submission" date="2019-01" db="EMBL/GenBank/DDBJ databases">
        <title>Altererythrobacter rhizovicinus sp. nov., isolated from the rhizosphere soil of Haloxylon ammodendron.</title>
        <authorList>
            <person name="Li H.-P."/>
            <person name="Gou J.-Y."/>
            <person name="Yao D."/>
            <person name="Han Q.-Q."/>
            <person name="Shao K.-Z."/>
            <person name="Zhao Q."/>
            <person name="Zhang J.-L."/>
        </authorList>
    </citation>
    <scope>NUCLEOTIDE SEQUENCE [LARGE SCALE GENOMIC DNA]</scope>
    <source>
        <strain evidence="2 3">AY-3R</strain>
    </source>
</reference>
<accession>A0A4Q2KPV3</accession>
<organism evidence="2 3">
    <name type="scientific">Pelagerythrobacter rhizovicinus</name>
    <dbReference type="NCBI Taxonomy" id="2268576"/>
    <lineage>
        <taxon>Bacteria</taxon>
        <taxon>Pseudomonadati</taxon>
        <taxon>Pseudomonadota</taxon>
        <taxon>Alphaproteobacteria</taxon>
        <taxon>Sphingomonadales</taxon>
        <taxon>Erythrobacteraceae</taxon>
        <taxon>Pelagerythrobacter</taxon>
    </lineage>
</organism>
<dbReference type="CDD" id="cd04301">
    <property type="entry name" value="NAT_SF"/>
    <property type="match status" value="1"/>
</dbReference>
<feature type="domain" description="N-acetyltransferase" evidence="1">
    <location>
        <begin position="15"/>
        <end position="156"/>
    </location>
</feature>
<sequence length="706" mass="77840">MMALKLSLSRVVEPSKLRDYFPEILALSKREANPLGFIPSGGMETAIENRRLLALVDDATDRLAGYIFFGGVFPSAKVFQIAVNPDLRREGIGSSLLELLASHLEHFGYRSLVADIRDDLDGALAFYRANGFTQVSTREGGATRGRTILTHVKELDTEDLFSVFDRQDFLVSQIHELASRGEAKFSLDLNVYFDLTKRREHAGQAEELFRAALAGTIRVSVADEFVRELRKNSKANHCDPILNLALCIPKLPRVDEVELKEIRSKIHRLVFPHLLSPTPQSLSDCAHLAHAALARSTAFVTRDGTLLEASPLVLKEIGLEIVSPQELFALLPSELHGVAGELSGQGFRIQVCDVSDAKRFVSELGGRLNLYDPIIRLLETDHSIVRSVELGGRIEALAVASMPQQLGPRAEMAVVCRPENPSRRLFVDHLLDLLLRISSQTSPTAVRLQKIPGQSVVNEVARARGFIQPDATCFEKSVIGKPLHPANWTGVARALSARTGIKLPESSPLQERDRVSVEANGVMREIPLASVEALLGPTLIWWNSRSSVIVPIQKQYAEELLGVRANKAFDFIESRDAAFRTLRGYVSSPRSALRMEAGSLIFFYESKKNGGAGAVLAVAKIVSATVVKKDIVGKNEFEYLVVNDLDEFSSSAEILMTKFDNLFQLEYPVTLRELRRLGAADGANLVTAREIDATQSRSILEQGFTS</sequence>